<accession>A0AC58LPB1</accession>
<proteinExistence type="predicted"/>
<reference evidence="2" key="1">
    <citation type="submission" date="2025-08" db="UniProtKB">
        <authorList>
            <consortium name="RefSeq"/>
        </authorList>
    </citation>
    <scope>IDENTIFICATION</scope>
</reference>
<gene>
    <name evidence="2" type="primary">Krbox4</name>
</gene>
<sequence length="129" mass="15049">MDLSEVLCHLTSSQEQEKQYDKESLTFRDVFVDFCLEDWQQLDSAQKNLCRDVMIENYSHLVSVGYLTAQPDVTFRSRQGEEAWMVDRGTFIWNCAVTLQPSWYPGRTRRDTDHLLGINDSYCGKTIPE</sequence>
<name>A0AC58LPB1_CASCN</name>
<protein>
    <submittedName>
        <fullName evidence="2">KRAB domain-containing protein 4 isoform X1</fullName>
    </submittedName>
</protein>
<organism evidence="1 2">
    <name type="scientific">Castor canadensis</name>
    <name type="common">American beaver</name>
    <dbReference type="NCBI Taxonomy" id="51338"/>
    <lineage>
        <taxon>Eukaryota</taxon>
        <taxon>Metazoa</taxon>
        <taxon>Chordata</taxon>
        <taxon>Craniata</taxon>
        <taxon>Vertebrata</taxon>
        <taxon>Euteleostomi</taxon>
        <taxon>Mammalia</taxon>
        <taxon>Eutheria</taxon>
        <taxon>Euarchontoglires</taxon>
        <taxon>Glires</taxon>
        <taxon>Rodentia</taxon>
        <taxon>Castorimorpha</taxon>
        <taxon>Castoridae</taxon>
        <taxon>Castor</taxon>
    </lineage>
</organism>
<dbReference type="Proteomes" id="UP001732720">
    <property type="component" value="Chromosome X"/>
</dbReference>
<evidence type="ECO:0000313" key="1">
    <source>
        <dbReference type="Proteomes" id="UP001732720"/>
    </source>
</evidence>
<evidence type="ECO:0000313" key="2">
    <source>
        <dbReference type="RefSeq" id="XP_073918984.1"/>
    </source>
</evidence>
<dbReference type="RefSeq" id="XP_073918984.1">
    <property type="nucleotide sequence ID" value="XM_074062883.1"/>
</dbReference>
<keyword evidence="1" id="KW-1185">Reference proteome</keyword>